<gene>
    <name evidence="3" type="ORF">H5410_024695</name>
</gene>
<organism evidence="3 4">
    <name type="scientific">Solanum commersonii</name>
    <name type="common">Commerson's wild potato</name>
    <name type="synonym">Commerson's nightshade</name>
    <dbReference type="NCBI Taxonomy" id="4109"/>
    <lineage>
        <taxon>Eukaryota</taxon>
        <taxon>Viridiplantae</taxon>
        <taxon>Streptophyta</taxon>
        <taxon>Embryophyta</taxon>
        <taxon>Tracheophyta</taxon>
        <taxon>Spermatophyta</taxon>
        <taxon>Magnoliopsida</taxon>
        <taxon>eudicotyledons</taxon>
        <taxon>Gunneridae</taxon>
        <taxon>Pentapetalae</taxon>
        <taxon>asterids</taxon>
        <taxon>lamiids</taxon>
        <taxon>Solanales</taxon>
        <taxon>Solanaceae</taxon>
        <taxon>Solanoideae</taxon>
        <taxon>Solaneae</taxon>
        <taxon>Solanum</taxon>
    </lineage>
</organism>
<name>A0A9J5ZMP8_SOLCO</name>
<dbReference type="GO" id="GO:1904812">
    <property type="term" value="P:rRNA acetylation involved in maturation of SSU-rRNA"/>
    <property type="evidence" value="ECO:0007669"/>
    <property type="project" value="TreeGrafter"/>
</dbReference>
<dbReference type="Proteomes" id="UP000824120">
    <property type="component" value="Chromosome 4"/>
</dbReference>
<dbReference type="InterPro" id="IPR027992">
    <property type="entry name" value="tRNA_bind_dom"/>
</dbReference>
<dbReference type="Pfam" id="PF13718">
    <property type="entry name" value="GNAT_acetyltr_2"/>
    <property type="match status" value="1"/>
</dbReference>
<dbReference type="InterPro" id="IPR000182">
    <property type="entry name" value="GNAT_dom"/>
</dbReference>
<dbReference type="Gene3D" id="3.40.630.30">
    <property type="match status" value="1"/>
</dbReference>
<feature type="domain" description="N-acetyltransferase" evidence="1">
    <location>
        <begin position="53"/>
        <end position="259"/>
    </location>
</feature>
<proteinExistence type="predicted"/>
<dbReference type="GO" id="GO:1990883">
    <property type="term" value="F:18S rRNA cytidine N-acetyltransferase activity"/>
    <property type="evidence" value="ECO:0007669"/>
    <property type="project" value="TreeGrafter"/>
</dbReference>
<evidence type="ECO:0000313" key="3">
    <source>
        <dbReference type="EMBL" id="KAG5613414.1"/>
    </source>
</evidence>
<protein>
    <submittedName>
        <fullName evidence="3">Uncharacterized protein</fullName>
    </submittedName>
</protein>
<sequence length="444" mass="49889">MLNHKTNAISGVTFGTGLPQPGDCDLFYVNWDSLFPSHTDNELFVRFLKRNMDLQLLAKAPDDHLFALLGPAEKSVNPSTKFLCVLWVSLEGPTFQQSVFQPFGDMIYPLFPNQFVDQVIPSLSGANIKRVLIRQSANGMDYDSAAVKLLSRYLEGQFTQLSEVKVEDALVTPQFGVTEAAPEFSLVEENVTRRTDCPPLLVPLCEKQPERLHYLSVHFDLCLDPFCFWKKLKFAPLFIGQNPSIVTGKYSCIVLKALKTHDVEADGSDEWGFYGPFYQVFLDPKINFVKKEPASPSSEFLHFSEDGLTFLLLKEEYGLTVHAINKLGDYSLHKIEYTLIKHVAVAPAKIYFLELLPVSLSQSEASILFCYGLQEKEISEIEAVCSEILFSFLSRPPVILWRNEFEKGEDIGLLVGSHAESEGKCKLVGIITCICGAMRNICWS</sequence>
<accession>A0A9J5ZMP8</accession>
<dbReference type="AlphaFoldDB" id="A0A9J5ZMP8"/>
<reference evidence="3 4" key="1">
    <citation type="submission" date="2020-09" db="EMBL/GenBank/DDBJ databases">
        <title>De no assembly of potato wild relative species, Solanum commersonii.</title>
        <authorList>
            <person name="Cho K."/>
        </authorList>
    </citation>
    <scope>NUCLEOTIDE SEQUENCE [LARGE SCALE GENOMIC DNA]</scope>
    <source>
        <strain evidence="3">LZ3.2</strain>
        <tissue evidence="3">Leaf</tissue>
    </source>
</reference>
<dbReference type="OrthoDB" id="1933147at2759"/>
<dbReference type="GO" id="GO:0005730">
    <property type="term" value="C:nucleolus"/>
    <property type="evidence" value="ECO:0007669"/>
    <property type="project" value="TreeGrafter"/>
</dbReference>
<dbReference type="PANTHER" id="PTHR10925:SF5">
    <property type="entry name" value="RNA CYTIDINE ACETYLTRANSFERASE"/>
    <property type="match status" value="1"/>
</dbReference>
<dbReference type="Pfam" id="PF13725">
    <property type="entry name" value="tRNA_bind_2"/>
    <property type="match status" value="1"/>
</dbReference>
<evidence type="ECO:0000313" key="4">
    <source>
        <dbReference type="Proteomes" id="UP000824120"/>
    </source>
</evidence>
<dbReference type="GO" id="GO:0030686">
    <property type="term" value="C:90S preribosome"/>
    <property type="evidence" value="ECO:0007669"/>
    <property type="project" value="TreeGrafter"/>
</dbReference>
<dbReference type="PANTHER" id="PTHR10925">
    <property type="entry name" value="N-ACETYLTRANSFERASE 10"/>
    <property type="match status" value="1"/>
</dbReference>
<evidence type="ECO:0000259" key="1">
    <source>
        <dbReference type="Pfam" id="PF13718"/>
    </source>
</evidence>
<evidence type="ECO:0000259" key="2">
    <source>
        <dbReference type="Pfam" id="PF13725"/>
    </source>
</evidence>
<comment type="caution">
    <text evidence="3">The sequence shown here is derived from an EMBL/GenBank/DDBJ whole genome shotgun (WGS) entry which is preliminary data.</text>
</comment>
<dbReference type="InterPro" id="IPR032672">
    <property type="entry name" value="TmcA/NAT10/Kre33"/>
</dbReference>
<dbReference type="EMBL" id="JACXVP010000004">
    <property type="protein sequence ID" value="KAG5613414.1"/>
    <property type="molecule type" value="Genomic_DNA"/>
</dbReference>
<dbReference type="GO" id="GO:0000049">
    <property type="term" value="F:tRNA binding"/>
    <property type="evidence" value="ECO:0007669"/>
    <property type="project" value="TreeGrafter"/>
</dbReference>
<feature type="domain" description="Possible tRNA binding" evidence="2">
    <location>
        <begin position="319"/>
        <end position="383"/>
    </location>
</feature>
<keyword evidence="4" id="KW-1185">Reference proteome</keyword>